<name>A0A9J5Y339_SOLCO</name>
<dbReference type="Proteomes" id="UP000824120">
    <property type="component" value="Chromosome 7"/>
</dbReference>
<dbReference type="EMBL" id="JACXVP010000007">
    <property type="protein sequence ID" value="KAG5594841.1"/>
    <property type="molecule type" value="Genomic_DNA"/>
</dbReference>
<comment type="caution">
    <text evidence="1">The sequence shown here is derived from an EMBL/GenBank/DDBJ whole genome shotgun (WGS) entry which is preliminary data.</text>
</comment>
<proteinExistence type="predicted"/>
<reference evidence="1 2" key="1">
    <citation type="submission" date="2020-09" db="EMBL/GenBank/DDBJ databases">
        <title>De no assembly of potato wild relative species, Solanum commersonii.</title>
        <authorList>
            <person name="Cho K."/>
        </authorList>
    </citation>
    <scope>NUCLEOTIDE SEQUENCE [LARGE SCALE GENOMIC DNA]</scope>
    <source>
        <strain evidence="1">LZ3.2</strain>
        <tissue evidence="1">Leaf</tissue>
    </source>
</reference>
<sequence length="96" mass="11654">MRKWINIKYDYVPKYYQTCMIQEHNEQQCYVEEVTQQRKDTEEDEDMEYNIQQINKVGDLSPRHTNSLKNKARKCRPVILLLVKKRSRDRGSNCDQ</sequence>
<accession>A0A9J5Y339</accession>
<evidence type="ECO:0000313" key="1">
    <source>
        <dbReference type="EMBL" id="KAG5594841.1"/>
    </source>
</evidence>
<dbReference type="OrthoDB" id="1939300at2759"/>
<gene>
    <name evidence="1" type="ORF">H5410_036073</name>
</gene>
<protein>
    <submittedName>
        <fullName evidence="1">Uncharacterized protein</fullName>
    </submittedName>
</protein>
<keyword evidence="2" id="KW-1185">Reference proteome</keyword>
<dbReference type="AlphaFoldDB" id="A0A9J5Y339"/>
<organism evidence="1 2">
    <name type="scientific">Solanum commersonii</name>
    <name type="common">Commerson's wild potato</name>
    <name type="synonym">Commerson's nightshade</name>
    <dbReference type="NCBI Taxonomy" id="4109"/>
    <lineage>
        <taxon>Eukaryota</taxon>
        <taxon>Viridiplantae</taxon>
        <taxon>Streptophyta</taxon>
        <taxon>Embryophyta</taxon>
        <taxon>Tracheophyta</taxon>
        <taxon>Spermatophyta</taxon>
        <taxon>Magnoliopsida</taxon>
        <taxon>eudicotyledons</taxon>
        <taxon>Gunneridae</taxon>
        <taxon>Pentapetalae</taxon>
        <taxon>asterids</taxon>
        <taxon>lamiids</taxon>
        <taxon>Solanales</taxon>
        <taxon>Solanaceae</taxon>
        <taxon>Solanoideae</taxon>
        <taxon>Solaneae</taxon>
        <taxon>Solanum</taxon>
    </lineage>
</organism>
<evidence type="ECO:0000313" key="2">
    <source>
        <dbReference type="Proteomes" id="UP000824120"/>
    </source>
</evidence>